<evidence type="ECO:0000256" key="1">
    <source>
        <dbReference type="SAM" id="Phobius"/>
    </source>
</evidence>
<feature type="transmembrane region" description="Helical" evidence="1">
    <location>
        <begin position="12"/>
        <end position="32"/>
    </location>
</feature>
<keyword evidence="1" id="KW-1133">Transmembrane helix</keyword>
<keyword evidence="1" id="KW-0812">Transmembrane</keyword>
<keyword evidence="1" id="KW-0472">Membrane</keyword>
<dbReference type="RefSeq" id="WP_330793195.1">
    <property type="nucleotide sequence ID" value="NZ_JAZEWV010000002.1"/>
</dbReference>
<comment type="caution">
    <text evidence="2">The sequence shown here is derived from an EMBL/GenBank/DDBJ whole genome shotgun (WGS) entry which is preliminary data.</text>
</comment>
<accession>A0ABU7P8B5</accession>
<reference evidence="2 3" key="1">
    <citation type="submission" date="2023-12" db="EMBL/GenBank/DDBJ databases">
        <title>Streptomyces sp. V4-01.</title>
        <authorList>
            <person name="Somphong A."/>
            <person name="Phongsopitanun W."/>
        </authorList>
    </citation>
    <scope>NUCLEOTIDE SEQUENCE [LARGE SCALE GENOMIC DNA]</scope>
    <source>
        <strain evidence="2 3">V4-01</strain>
    </source>
</reference>
<evidence type="ECO:0000313" key="3">
    <source>
        <dbReference type="Proteomes" id="UP001344658"/>
    </source>
</evidence>
<evidence type="ECO:0000313" key="2">
    <source>
        <dbReference type="EMBL" id="MEE4541327.1"/>
    </source>
</evidence>
<dbReference type="EMBL" id="JAZEWV010000002">
    <property type="protein sequence ID" value="MEE4541327.1"/>
    <property type="molecule type" value="Genomic_DNA"/>
</dbReference>
<dbReference type="Proteomes" id="UP001344658">
    <property type="component" value="Unassembled WGS sequence"/>
</dbReference>
<protein>
    <recommendedName>
        <fullName evidence="4">Secreted protein</fullName>
    </recommendedName>
</protein>
<name>A0ABU7P8B5_9ACTN</name>
<proteinExistence type="predicted"/>
<keyword evidence="3" id="KW-1185">Reference proteome</keyword>
<evidence type="ECO:0008006" key="4">
    <source>
        <dbReference type="Google" id="ProtNLM"/>
    </source>
</evidence>
<gene>
    <name evidence="2" type="ORF">V2S66_05015</name>
</gene>
<sequence length="146" mass="15583">MKTTRFASEHRWLYVGAIVLLVALAIVGVIRYTNVSTDNEATKKATQLADAAEQAGYPRPNVGTLKRALGTDGGQACEKPGSALASALWKINLANGATGPGIRPVIADGRAVRAEKKVLEIYCPDTLHKVQDKINDLKTGRTVRTG</sequence>
<organism evidence="2 3">
    <name type="scientific">Actinacidiphila polyblastidii</name>
    <dbReference type="NCBI Taxonomy" id="3110430"/>
    <lineage>
        <taxon>Bacteria</taxon>
        <taxon>Bacillati</taxon>
        <taxon>Actinomycetota</taxon>
        <taxon>Actinomycetes</taxon>
        <taxon>Kitasatosporales</taxon>
        <taxon>Streptomycetaceae</taxon>
        <taxon>Actinacidiphila</taxon>
    </lineage>
</organism>